<keyword evidence="3" id="KW-1185">Reference proteome</keyword>
<dbReference type="PATRIC" id="fig|1379870.5.peg.3247"/>
<dbReference type="Proteomes" id="UP000033054">
    <property type="component" value="Chromosome"/>
</dbReference>
<dbReference type="InterPro" id="IPR021314">
    <property type="entry name" value="DUF2911"/>
</dbReference>
<keyword evidence="1" id="KW-0732">Signal</keyword>
<dbReference type="STRING" id="1379870.SD10_14940"/>
<dbReference type="InterPro" id="IPR011990">
    <property type="entry name" value="TPR-like_helical_dom_sf"/>
</dbReference>
<feature type="chain" id="PRO_5002413503" description="Dihydrolipoamide dehydrogenase" evidence="1">
    <location>
        <begin position="26"/>
        <end position="284"/>
    </location>
</feature>
<dbReference type="SUPFAM" id="SSF48452">
    <property type="entry name" value="TPR-like"/>
    <property type="match status" value="1"/>
</dbReference>
<dbReference type="RefSeq" id="WP_046574722.1">
    <property type="nucleotide sequence ID" value="NZ_CP010429.1"/>
</dbReference>
<dbReference type="EMBL" id="CP010429">
    <property type="protein sequence ID" value="AKD56007.1"/>
    <property type="molecule type" value="Genomic_DNA"/>
</dbReference>
<dbReference type="Pfam" id="PF11138">
    <property type="entry name" value="DUF2911"/>
    <property type="match status" value="1"/>
</dbReference>
<evidence type="ECO:0000313" key="3">
    <source>
        <dbReference type="Proteomes" id="UP000033054"/>
    </source>
</evidence>
<organism evidence="2 3">
    <name type="scientific">Spirosoma radiotolerans</name>
    <dbReference type="NCBI Taxonomy" id="1379870"/>
    <lineage>
        <taxon>Bacteria</taxon>
        <taxon>Pseudomonadati</taxon>
        <taxon>Bacteroidota</taxon>
        <taxon>Cytophagia</taxon>
        <taxon>Cytophagales</taxon>
        <taxon>Cytophagaceae</taxon>
        <taxon>Spirosoma</taxon>
    </lineage>
</organism>
<feature type="signal peptide" evidence="1">
    <location>
        <begin position="1"/>
        <end position="25"/>
    </location>
</feature>
<dbReference type="AlphaFoldDB" id="A0A0E3V7M6"/>
<reference evidence="2 3" key="1">
    <citation type="journal article" date="2014" name="Curr. Microbiol.">
        <title>Spirosoma radiotolerans sp. nov., a gamma-radiation-resistant bacterium isolated from gamma ray-irradiated soil.</title>
        <authorList>
            <person name="Lee J.J."/>
            <person name="Srinivasan S."/>
            <person name="Lim S."/>
            <person name="Joe M."/>
            <person name="Im S."/>
            <person name="Bae S.I."/>
            <person name="Park K.R."/>
            <person name="Han J.H."/>
            <person name="Park S.H."/>
            <person name="Joo B.M."/>
            <person name="Park S.J."/>
            <person name="Kim M.K."/>
        </authorList>
    </citation>
    <scope>NUCLEOTIDE SEQUENCE [LARGE SCALE GENOMIC DNA]</scope>
    <source>
        <strain evidence="2 3">DG5A</strain>
    </source>
</reference>
<evidence type="ECO:0008006" key="4">
    <source>
        <dbReference type="Google" id="ProtNLM"/>
    </source>
</evidence>
<gene>
    <name evidence="2" type="ORF">SD10_14940</name>
</gene>
<sequence length="284" mass="30949">MKSLKFTPIAVAVLLTLCSLSAAQAQLKVPAASPSQTTKQSFALGDITLEYSRPAVKGRTIFGDLVPYDKVWRTGANATSKITFSSDVKLEGKEVKAGTYGLFTIPGKNSWEVMLSKDLNLGANVGDYKKESEVVRVQVKPTTLANKVETFTINIADIQPSSAVLEIMWDKTRVPVAITADIDQTIVKNIEASLASDKPAYFEAASYYYDTNRDLKQALGWVTKATEQNPKAFWVMLLKARIELKLKEKASAIASAEKTVALASEAKNADYVKMANDLIASAKK</sequence>
<name>A0A0E3V7M6_9BACT</name>
<accession>A0A0E3V7M6</accession>
<evidence type="ECO:0000256" key="1">
    <source>
        <dbReference type="SAM" id="SignalP"/>
    </source>
</evidence>
<dbReference type="OrthoDB" id="195456at2"/>
<dbReference type="KEGG" id="srd:SD10_14940"/>
<proteinExistence type="predicted"/>
<dbReference type="HOGENOM" id="CLU_062228_0_0_10"/>
<protein>
    <recommendedName>
        <fullName evidence="4">Dihydrolipoamide dehydrogenase</fullName>
    </recommendedName>
</protein>
<evidence type="ECO:0000313" key="2">
    <source>
        <dbReference type="EMBL" id="AKD56007.1"/>
    </source>
</evidence>